<reference evidence="1 2" key="1">
    <citation type="journal article" date="2015" name="Genome Announc.">
        <title>Draft Genome Sequence of Cyanobacterium Hassallia byssoidea Strain VB512170, Isolated from Monuments in India.</title>
        <authorList>
            <person name="Singh D."/>
            <person name="Chandrababunaidu M.M."/>
            <person name="Panda A."/>
            <person name="Sen D."/>
            <person name="Bhattacharyya S."/>
            <person name="Adhikary S.P."/>
            <person name="Tripathy S."/>
        </authorList>
    </citation>
    <scope>NUCLEOTIDE SEQUENCE [LARGE SCALE GENOMIC DNA]</scope>
    <source>
        <strain evidence="1 2">VB512170</strain>
    </source>
</reference>
<proteinExistence type="predicted"/>
<dbReference type="Proteomes" id="UP000031549">
    <property type="component" value="Unassembled WGS sequence"/>
</dbReference>
<evidence type="ECO:0000313" key="1">
    <source>
        <dbReference type="EMBL" id="NEU76281.1"/>
    </source>
</evidence>
<dbReference type="RefSeq" id="WP_163519269.1">
    <property type="nucleotide sequence ID" value="NZ_JTCM02000102.1"/>
</dbReference>
<sequence>MGIGNWIPHSPLPTPHYPFPIPHSPCPIPHAPFPDYVIGDRNLFPGNCHTIKTRAALLADFLLNCQVV</sequence>
<comment type="caution">
    <text evidence="1">The sequence shown here is derived from an EMBL/GenBank/DDBJ whole genome shotgun (WGS) entry which is preliminary data.</text>
</comment>
<dbReference type="AlphaFoldDB" id="A0A846HIN9"/>
<dbReference type="EMBL" id="JTCM02000102">
    <property type="protein sequence ID" value="NEU76281.1"/>
    <property type="molecule type" value="Genomic_DNA"/>
</dbReference>
<organism evidence="1 2">
    <name type="scientific">Hassallia byssoidea VB512170</name>
    <dbReference type="NCBI Taxonomy" id="1304833"/>
    <lineage>
        <taxon>Bacteria</taxon>
        <taxon>Bacillati</taxon>
        <taxon>Cyanobacteriota</taxon>
        <taxon>Cyanophyceae</taxon>
        <taxon>Nostocales</taxon>
        <taxon>Tolypothrichaceae</taxon>
        <taxon>Hassallia</taxon>
    </lineage>
</organism>
<protein>
    <submittedName>
        <fullName evidence="1">Uncharacterized protein</fullName>
    </submittedName>
</protein>
<name>A0A846HIN9_9CYAN</name>
<keyword evidence="2" id="KW-1185">Reference proteome</keyword>
<gene>
    <name evidence="1" type="ORF">PI95_028070</name>
</gene>
<evidence type="ECO:0000313" key="2">
    <source>
        <dbReference type="Proteomes" id="UP000031549"/>
    </source>
</evidence>
<accession>A0A846HIN9</accession>